<dbReference type="EMBL" id="CABPRJ010002396">
    <property type="protein sequence ID" value="VVC45180.1"/>
    <property type="molecule type" value="Genomic_DNA"/>
</dbReference>
<gene>
    <name evidence="2" type="ORF">CINCED_3A013860</name>
</gene>
<dbReference type="InterPro" id="IPR000477">
    <property type="entry name" value="RT_dom"/>
</dbReference>
<evidence type="ECO:0000313" key="3">
    <source>
        <dbReference type="Proteomes" id="UP000325440"/>
    </source>
</evidence>
<reference evidence="2 3" key="1">
    <citation type="submission" date="2019-08" db="EMBL/GenBank/DDBJ databases">
        <authorList>
            <person name="Alioto T."/>
            <person name="Alioto T."/>
            <person name="Gomez Garrido J."/>
        </authorList>
    </citation>
    <scope>NUCLEOTIDE SEQUENCE [LARGE SCALE GENOMIC DNA]</scope>
</reference>
<evidence type="ECO:0000259" key="1">
    <source>
        <dbReference type="Pfam" id="PF00078"/>
    </source>
</evidence>
<keyword evidence="2" id="KW-0808">Transferase</keyword>
<dbReference type="PANTHER" id="PTHR47027:SF25">
    <property type="entry name" value="REVERSE TRANSCRIPTASE DOMAIN-CONTAINING PROTEIN"/>
    <property type="match status" value="1"/>
</dbReference>
<feature type="domain" description="Reverse transcriptase" evidence="1">
    <location>
        <begin position="47"/>
        <end position="184"/>
    </location>
</feature>
<sequence length="337" mass="39370">MRTDAGFSVEAIVPYLVSVVTSEVSPDFKIGFTKQIFQILRNVSSSKDFLNSRKNREKLGKWQLKRKRAGIASGPVLVLLHKVDSADRIASGKMQQFEVRSKGRLLGLCDWGRFADDITLLANNEHDLERALEEMARCFHKYQLIINWQKTKVMMCQKSDRIRRINIQTGNQLLEQVEHFRYLGNLINQDGRCAMEIRSRIAQAKSAFMNKKNLLCSNSMSIGVRKRFIKVRMLRVSWIEHRTNESILSEIDESKEILKTIRARRWNMIRHILRHENELIYRIIEGKMEGKRGQGRPRTSFVKQMISDTRLSSYAELKRLAGNREEWRAHVQLQNQP</sequence>
<accession>A0A5E4NN22</accession>
<dbReference type="InterPro" id="IPR043502">
    <property type="entry name" value="DNA/RNA_pol_sf"/>
</dbReference>
<organism evidence="2 3">
    <name type="scientific">Cinara cedri</name>
    <dbReference type="NCBI Taxonomy" id="506608"/>
    <lineage>
        <taxon>Eukaryota</taxon>
        <taxon>Metazoa</taxon>
        <taxon>Ecdysozoa</taxon>
        <taxon>Arthropoda</taxon>
        <taxon>Hexapoda</taxon>
        <taxon>Insecta</taxon>
        <taxon>Pterygota</taxon>
        <taxon>Neoptera</taxon>
        <taxon>Paraneoptera</taxon>
        <taxon>Hemiptera</taxon>
        <taxon>Sternorrhyncha</taxon>
        <taxon>Aphidomorpha</taxon>
        <taxon>Aphidoidea</taxon>
        <taxon>Aphididae</taxon>
        <taxon>Lachninae</taxon>
        <taxon>Cinara</taxon>
    </lineage>
</organism>
<name>A0A5E4NN22_9HEMI</name>
<evidence type="ECO:0000313" key="2">
    <source>
        <dbReference type="EMBL" id="VVC45180.1"/>
    </source>
</evidence>
<dbReference type="Proteomes" id="UP000325440">
    <property type="component" value="Unassembled WGS sequence"/>
</dbReference>
<dbReference type="AlphaFoldDB" id="A0A5E4NN22"/>
<dbReference type="SUPFAM" id="SSF56672">
    <property type="entry name" value="DNA/RNA polymerases"/>
    <property type="match status" value="1"/>
</dbReference>
<keyword evidence="2" id="KW-0695">RNA-directed DNA polymerase</keyword>
<proteinExistence type="predicted"/>
<dbReference type="OrthoDB" id="6631388at2759"/>
<protein>
    <submittedName>
        <fullName evidence="2">Reverse transcriptase domain</fullName>
    </submittedName>
</protein>
<keyword evidence="2" id="KW-0548">Nucleotidyltransferase</keyword>
<dbReference type="Pfam" id="PF00078">
    <property type="entry name" value="RVT_1"/>
    <property type="match status" value="1"/>
</dbReference>
<dbReference type="GO" id="GO:0003964">
    <property type="term" value="F:RNA-directed DNA polymerase activity"/>
    <property type="evidence" value="ECO:0007669"/>
    <property type="project" value="UniProtKB-KW"/>
</dbReference>
<keyword evidence="3" id="KW-1185">Reference proteome</keyword>
<dbReference type="PANTHER" id="PTHR47027">
    <property type="entry name" value="REVERSE TRANSCRIPTASE DOMAIN-CONTAINING PROTEIN"/>
    <property type="match status" value="1"/>
</dbReference>